<feature type="domain" description="Fucosyltransferase C-terminal" evidence="12">
    <location>
        <begin position="257"/>
        <end position="423"/>
    </location>
</feature>
<feature type="transmembrane region" description="Helical" evidence="11">
    <location>
        <begin position="7"/>
        <end position="29"/>
    </location>
</feature>
<dbReference type="OrthoDB" id="427096at2759"/>
<organism evidence="14 15">
    <name type="scientific">Strongylocentrotus purpuratus</name>
    <name type="common">Purple sea urchin</name>
    <dbReference type="NCBI Taxonomy" id="7668"/>
    <lineage>
        <taxon>Eukaryota</taxon>
        <taxon>Metazoa</taxon>
        <taxon>Echinodermata</taxon>
        <taxon>Eleutherozoa</taxon>
        <taxon>Echinozoa</taxon>
        <taxon>Echinoidea</taxon>
        <taxon>Euechinoidea</taxon>
        <taxon>Echinacea</taxon>
        <taxon>Camarodonta</taxon>
        <taxon>Echinidea</taxon>
        <taxon>Strongylocentrotidae</taxon>
        <taxon>Strongylocentrotus</taxon>
    </lineage>
</organism>
<dbReference type="PANTHER" id="PTHR11929:SF145">
    <property type="entry name" value="ALPHA-(1,3)-FUCOSYLTRANSFERASE FUT-1"/>
    <property type="match status" value="1"/>
</dbReference>
<comment type="subcellular location">
    <subcellularLocation>
        <location evidence="11">Golgi apparatus</location>
        <location evidence="11">Golgi stack membrane</location>
        <topology evidence="11">Single-pass type II membrane protein</topology>
    </subcellularLocation>
    <subcellularLocation>
        <location evidence="1">Membrane</location>
        <topology evidence="1">Single-pass membrane protein</topology>
    </subcellularLocation>
</comment>
<evidence type="ECO:0000313" key="15">
    <source>
        <dbReference type="Proteomes" id="UP000007110"/>
    </source>
</evidence>
<dbReference type="SUPFAM" id="SSF53756">
    <property type="entry name" value="UDP-Glycosyltransferase/glycogen phosphorylase"/>
    <property type="match status" value="1"/>
</dbReference>
<dbReference type="InterPro" id="IPR001503">
    <property type="entry name" value="Glyco_trans_10"/>
</dbReference>
<evidence type="ECO:0000256" key="4">
    <source>
        <dbReference type="ARBA" id="ARBA00022676"/>
    </source>
</evidence>
<keyword evidence="15" id="KW-1185">Reference proteome</keyword>
<dbReference type="Proteomes" id="UP000007110">
    <property type="component" value="Unassembled WGS sequence"/>
</dbReference>
<dbReference type="Gene3D" id="3.40.50.11660">
    <property type="entry name" value="Glycosyl transferase family 10, C-terminal domain"/>
    <property type="match status" value="1"/>
</dbReference>
<evidence type="ECO:0000256" key="1">
    <source>
        <dbReference type="ARBA" id="ARBA00004167"/>
    </source>
</evidence>
<accession>A0A7M7LWH0</accession>
<dbReference type="EnsemblMetazoa" id="XM_011681162">
    <property type="protein sequence ID" value="XP_011679464"/>
    <property type="gene ID" value="LOC589688"/>
</dbReference>
<keyword evidence="5 11" id="KW-0808">Transferase</keyword>
<dbReference type="GeneID" id="589688"/>
<dbReference type="FunFam" id="3.40.50.11660:FF:000010">
    <property type="entry name" value="Uncharacterized protein"/>
    <property type="match status" value="1"/>
</dbReference>
<evidence type="ECO:0000256" key="10">
    <source>
        <dbReference type="ARBA" id="ARBA00023180"/>
    </source>
</evidence>
<reference evidence="15" key="1">
    <citation type="submission" date="2015-02" db="EMBL/GenBank/DDBJ databases">
        <title>Genome sequencing for Strongylocentrotus purpuratus.</title>
        <authorList>
            <person name="Murali S."/>
            <person name="Liu Y."/>
            <person name="Vee V."/>
            <person name="English A."/>
            <person name="Wang M."/>
            <person name="Skinner E."/>
            <person name="Han Y."/>
            <person name="Muzny D.M."/>
            <person name="Worley K.C."/>
            <person name="Gibbs R.A."/>
        </authorList>
    </citation>
    <scope>NUCLEOTIDE SEQUENCE</scope>
</reference>
<dbReference type="Pfam" id="PF17039">
    <property type="entry name" value="Glyco_tran_10_N"/>
    <property type="match status" value="1"/>
</dbReference>
<evidence type="ECO:0000256" key="2">
    <source>
        <dbReference type="ARBA" id="ARBA00004922"/>
    </source>
</evidence>
<evidence type="ECO:0000259" key="13">
    <source>
        <dbReference type="Pfam" id="PF17039"/>
    </source>
</evidence>
<dbReference type="RefSeq" id="XP_011679464.1">
    <property type="nucleotide sequence ID" value="XM_011681162.2"/>
</dbReference>
<keyword evidence="4 11" id="KW-0328">Glycosyltransferase</keyword>
<proteinExistence type="inferred from homology"/>
<keyword evidence="9 11" id="KW-0472">Membrane</keyword>
<evidence type="ECO:0000256" key="11">
    <source>
        <dbReference type="RuleBase" id="RU003832"/>
    </source>
</evidence>
<keyword evidence="6 11" id="KW-0812">Transmembrane</keyword>
<dbReference type="InterPro" id="IPR038577">
    <property type="entry name" value="GT10-like_C_sf"/>
</dbReference>
<dbReference type="AlphaFoldDB" id="A0A7M7LWH0"/>
<keyword evidence="7" id="KW-0735">Signal-anchor</keyword>
<dbReference type="UniPathway" id="UPA00378"/>
<dbReference type="KEGG" id="spu:589688"/>
<dbReference type="InterPro" id="IPR031481">
    <property type="entry name" value="Glyco_tran_10_N"/>
</dbReference>
<dbReference type="GO" id="GO:0046920">
    <property type="term" value="F:alpha-(1-&gt;3)-fucosyltransferase activity"/>
    <property type="evidence" value="ECO:0000318"/>
    <property type="project" value="GO_Central"/>
</dbReference>
<dbReference type="EC" id="2.4.1.-" evidence="11"/>
<sequence>MKVPKSLLIKTCMISLCLGITWHLVFTYLKDDVFTTKRDDFITKRDDDFISKKFDNFTTRTLKRSLGHIEDEVLNMDVEKMLNFLGLKKDLNVKDSRLVGKLLRSMISNREKCLIRIIKYCGKRCDHMLGNDLNHQTKWIRFSCPFSESCSIETRFVGEADLTKRLMKSTDVLVFVDSLHEGLHLSQLMAERPRGQLWVLLSRESPQHDQEYAPPEGVGNPYNLTMTYASESDLYFPYCYLQRKPLASVLAHAPPAPRKTKLVAWMASNCYHHVSWRRSEFVKELQKFLPIDTFGECGDLGRLTDVKVLRDYKFYLAFENSECREYITEKIWRTCLQNGIVPIVYGSTREDYEHVLPPNSFIHLEDFSSMSHFVEFIYELDKDEERYQRYFDWRKNRKIVCLSSRFFIMYAPEVNLCYLLRKLIHVHVFPEISLQKREPDFRSWWQGKCTDSTERKEVLGFDIHQPMIKEKKIPANP</sequence>
<dbReference type="FunCoup" id="A0A7M7LWH0">
    <property type="interactions" value="509"/>
</dbReference>
<evidence type="ECO:0000256" key="6">
    <source>
        <dbReference type="ARBA" id="ARBA00022692"/>
    </source>
</evidence>
<evidence type="ECO:0000256" key="9">
    <source>
        <dbReference type="ARBA" id="ARBA00023136"/>
    </source>
</evidence>
<evidence type="ECO:0000256" key="3">
    <source>
        <dbReference type="ARBA" id="ARBA00008919"/>
    </source>
</evidence>
<dbReference type="GO" id="GO:0032580">
    <property type="term" value="C:Golgi cisterna membrane"/>
    <property type="evidence" value="ECO:0007669"/>
    <property type="project" value="UniProtKB-SubCell"/>
</dbReference>
<dbReference type="PANTHER" id="PTHR11929">
    <property type="entry name" value="ALPHA- 1,3 -FUCOSYLTRANSFERASE"/>
    <property type="match status" value="1"/>
</dbReference>
<evidence type="ECO:0000256" key="7">
    <source>
        <dbReference type="ARBA" id="ARBA00022968"/>
    </source>
</evidence>
<evidence type="ECO:0000313" key="14">
    <source>
        <dbReference type="EnsemblMetazoa" id="XP_011679464"/>
    </source>
</evidence>
<keyword evidence="10" id="KW-0325">Glycoprotein</keyword>
<evidence type="ECO:0000256" key="8">
    <source>
        <dbReference type="ARBA" id="ARBA00022989"/>
    </source>
</evidence>
<keyword evidence="8 11" id="KW-1133">Transmembrane helix</keyword>
<dbReference type="InterPro" id="IPR055270">
    <property type="entry name" value="Glyco_tran_10_C"/>
</dbReference>
<feature type="domain" description="Fucosyltransferase N-terminal" evidence="13">
    <location>
        <begin position="165"/>
        <end position="238"/>
    </location>
</feature>
<evidence type="ECO:0000256" key="5">
    <source>
        <dbReference type="ARBA" id="ARBA00022679"/>
    </source>
</evidence>
<protein>
    <recommendedName>
        <fullName evidence="11">Fucosyltransferase</fullName>
        <ecNumber evidence="11">2.4.1.-</ecNumber>
    </recommendedName>
</protein>
<keyword evidence="11" id="KW-0333">Golgi apparatus</keyword>
<evidence type="ECO:0000259" key="12">
    <source>
        <dbReference type="Pfam" id="PF00852"/>
    </source>
</evidence>
<name>A0A7M7LWH0_STRPU</name>
<reference evidence="14" key="2">
    <citation type="submission" date="2021-01" db="UniProtKB">
        <authorList>
            <consortium name="EnsemblMetazoa"/>
        </authorList>
    </citation>
    <scope>IDENTIFICATION</scope>
</reference>
<dbReference type="OMA" id="SRESPQH"/>
<comment type="pathway">
    <text evidence="2">Protein modification; protein glycosylation.</text>
</comment>
<dbReference type="InParanoid" id="A0A7M7LWH0"/>
<dbReference type="Pfam" id="PF00852">
    <property type="entry name" value="Glyco_transf_10"/>
    <property type="match status" value="1"/>
</dbReference>
<comment type="similarity">
    <text evidence="3 11">Belongs to the glycosyltransferase 10 family.</text>
</comment>